<dbReference type="EMBL" id="BDEQ01000001">
    <property type="protein sequence ID" value="GAT92889.1"/>
    <property type="molecule type" value="Genomic_DNA"/>
</dbReference>
<feature type="domain" description="DNA polymerase delta subunit OB-fold" evidence="4">
    <location>
        <begin position="25"/>
        <end position="153"/>
    </location>
</feature>
<dbReference type="OMA" id="TLIWRHY"/>
<dbReference type="Gene3D" id="3.60.21.50">
    <property type="match status" value="1"/>
</dbReference>
<dbReference type="GO" id="GO:0006271">
    <property type="term" value="P:DNA strand elongation involved in DNA replication"/>
    <property type="evidence" value="ECO:0007669"/>
    <property type="project" value="TreeGrafter"/>
</dbReference>
<dbReference type="GO" id="GO:0043625">
    <property type="term" value="C:delta DNA polymerase complex"/>
    <property type="evidence" value="ECO:0007669"/>
    <property type="project" value="TreeGrafter"/>
</dbReference>
<keyword evidence="2" id="KW-0235">DNA replication</keyword>
<sequence length="395" mass="44642">MKRPEVDIVIEKTSFLMEKMEYTEQYGTIYFDRLKRLRPLLEISVKKVDSNICIVEKLSHIPQGRVALIGTLFKKSKKIPTLLNQYKSIKSVDSISFDEDSYVDDSDTCYLEDITSHVNLIIDKDQLAHIVSGTALAVIGELSNDSSFEIKSILYPYDKPKPTKLIEDETRCYIALVNDIQYSSEKKDLILHNILSNELPFPLIAHAILIGKHVSDPSFIPQYDWFLSSVCNNLNIVTIPSRDDPTNAVYPYQPIHPSIFAHASSKSTYHSTTNPSIISFNGVRTLILSGDVIQHYMKLTTFKTVNEVILQLFQCGHLCPCAPSTFPCFPASSDPFILEEPFPDVIVIGGFPEQCDSFNFMGKTITIVTVPSFAKQKTIILFDFENKLIKPIKID</sequence>
<dbReference type="VEuPathDB" id="AmoebaDB:EHI5A_032510"/>
<dbReference type="PANTHER" id="PTHR10416:SF0">
    <property type="entry name" value="DNA POLYMERASE DELTA SUBUNIT 2"/>
    <property type="match status" value="1"/>
</dbReference>
<evidence type="ECO:0000313" key="5">
    <source>
        <dbReference type="EMBL" id="GAT92889.1"/>
    </source>
</evidence>
<evidence type="ECO:0000256" key="2">
    <source>
        <dbReference type="ARBA" id="ARBA00022705"/>
    </source>
</evidence>
<proteinExistence type="inferred from homology"/>
<dbReference type="Pfam" id="PF04042">
    <property type="entry name" value="DNA_pol_E_B"/>
    <property type="match status" value="1"/>
</dbReference>
<dbReference type="VEuPathDB" id="AmoebaDB:KM1_050060"/>
<evidence type="ECO:0000256" key="1">
    <source>
        <dbReference type="ARBA" id="ARBA00006035"/>
    </source>
</evidence>
<dbReference type="InterPro" id="IPR040663">
    <property type="entry name" value="DNA_pol_D_N"/>
</dbReference>
<dbReference type="AlphaFoldDB" id="A0A5K1V346"/>
<comment type="similarity">
    <text evidence="1">Belongs to the DNA polymerase delta/II small subunit family.</text>
</comment>
<evidence type="ECO:0000313" key="6">
    <source>
        <dbReference type="Proteomes" id="UP000078387"/>
    </source>
</evidence>
<comment type="caution">
    <text evidence="5">The sequence shown here is derived from an EMBL/GenBank/DDBJ whole genome shotgun (WGS) entry which is preliminary data.</text>
</comment>
<dbReference type="VEuPathDB" id="AmoebaDB:EHI8A_120710"/>
<dbReference type="VEuPathDB" id="AmoebaDB:EHI7A_028570"/>
<protein>
    <submittedName>
        <fullName evidence="5">DNA polymerase epsilon subunit b domain-containing protein</fullName>
    </submittedName>
</protein>
<evidence type="ECO:0000259" key="3">
    <source>
        <dbReference type="Pfam" id="PF04042"/>
    </source>
</evidence>
<dbReference type="InterPro" id="IPR007185">
    <property type="entry name" value="DNA_pol_a/d/e_bsu"/>
</dbReference>
<reference evidence="5 6" key="1">
    <citation type="submission" date="2016-05" db="EMBL/GenBank/DDBJ databases">
        <title>First whole genome sequencing of Entamoeba histolytica HM1:IMSS-clone-6.</title>
        <authorList>
            <person name="Mukherjee Avik.K."/>
            <person name="Izumyama S."/>
            <person name="Nakada-Tsukui K."/>
            <person name="Nozaki T."/>
        </authorList>
    </citation>
    <scope>NUCLEOTIDE SEQUENCE [LARGE SCALE GENOMIC DNA]</scope>
    <source>
        <strain evidence="5 6">HM1:IMSS clone 6</strain>
    </source>
</reference>
<dbReference type="Pfam" id="PF18018">
    <property type="entry name" value="DNA_pol_D_N"/>
    <property type="match status" value="1"/>
</dbReference>
<accession>A0A5K1V346</accession>
<dbReference type="GO" id="GO:0003677">
    <property type="term" value="F:DNA binding"/>
    <property type="evidence" value="ECO:0007669"/>
    <property type="project" value="InterPro"/>
</dbReference>
<dbReference type="PANTHER" id="PTHR10416">
    <property type="entry name" value="DNA POLYMERASE DELTA SUBUNIT 2"/>
    <property type="match status" value="1"/>
</dbReference>
<dbReference type="VEuPathDB" id="AmoebaDB:EHI_141410"/>
<name>A0A5K1V346_ENTHI</name>
<organism evidence="5 6">
    <name type="scientific">Entamoeba histolytica</name>
    <dbReference type="NCBI Taxonomy" id="5759"/>
    <lineage>
        <taxon>Eukaryota</taxon>
        <taxon>Amoebozoa</taxon>
        <taxon>Evosea</taxon>
        <taxon>Archamoebae</taxon>
        <taxon>Mastigamoebida</taxon>
        <taxon>Entamoebidae</taxon>
        <taxon>Entamoeba</taxon>
    </lineage>
</organism>
<dbReference type="Gene3D" id="2.40.50.430">
    <property type="match status" value="1"/>
</dbReference>
<dbReference type="Proteomes" id="UP000078387">
    <property type="component" value="Unassembled WGS sequence"/>
</dbReference>
<feature type="domain" description="DNA polymerase alpha/delta/epsilon subunit B" evidence="3">
    <location>
        <begin position="219"/>
        <end position="350"/>
    </location>
</feature>
<dbReference type="FunFam" id="2.40.50.430:FF:000006">
    <property type="entry name" value="DNA polymerase delta small subunit, putative"/>
    <property type="match status" value="1"/>
</dbReference>
<dbReference type="InterPro" id="IPR024826">
    <property type="entry name" value="DNA_pol_delta/II_ssu"/>
</dbReference>
<gene>
    <name evidence="5" type="ORF">CL6EHI_141410</name>
</gene>
<evidence type="ECO:0000259" key="4">
    <source>
        <dbReference type="Pfam" id="PF18018"/>
    </source>
</evidence>